<organism evidence="3 4">
    <name type="scientific">Naasia aerilata</name>
    <dbReference type="NCBI Taxonomy" id="1162966"/>
    <lineage>
        <taxon>Bacteria</taxon>
        <taxon>Bacillati</taxon>
        <taxon>Actinomycetota</taxon>
        <taxon>Actinomycetes</taxon>
        <taxon>Micrococcales</taxon>
        <taxon>Microbacteriaceae</taxon>
        <taxon>Naasia</taxon>
    </lineage>
</organism>
<reference evidence="4" key="1">
    <citation type="journal article" date="2019" name="Int. J. Syst. Evol. Microbiol.">
        <title>The Global Catalogue of Microorganisms (GCM) 10K type strain sequencing project: providing services to taxonomists for standard genome sequencing and annotation.</title>
        <authorList>
            <consortium name="The Broad Institute Genomics Platform"/>
            <consortium name="The Broad Institute Genome Sequencing Center for Infectious Disease"/>
            <person name="Wu L."/>
            <person name="Ma J."/>
        </authorList>
    </citation>
    <scope>NUCLEOTIDE SEQUENCE [LARGE SCALE GENOMIC DNA]</scope>
    <source>
        <strain evidence="4">NBRC 108725</strain>
    </source>
</reference>
<dbReference type="Pfam" id="PF11898">
    <property type="entry name" value="DUF3418"/>
    <property type="match status" value="1"/>
</dbReference>
<accession>A0ABM8G981</accession>
<evidence type="ECO:0000259" key="2">
    <source>
        <dbReference type="Pfam" id="PF11898"/>
    </source>
</evidence>
<sequence length="432" mass="46284">MPGLREELVTALIKTLPKSIRRTVVPAADWAARLLADLPSTPTEEPITAALASAIRRANGTPVTADDFDPERLPGHLRPNFAVLDERGRRLGVGKDLAGLQTRHATQARESVSKLFGGASGSAGSRRGGGNGSPRPGRPDERPPLERTGLTTWDFDDLPRELDVRRGGSRVRAYPALVDTGAAVDIRLFGTPAEQASAHRNGVRRLLQLATPSPVSYLNEHLTGAEKVALATSPYPNVRALFDDALTAVIDARLRTHAPDALLWTRGAFEEVRADVSAHVVDDLFGAVALAARVLTASREADAAIRAATSLALLPALTDARGQLDALVYPGFVSATGLEQLRRVPVYLAGIAFRVGKLAENPGRDRVWQNEVQTATERYVSAGGTLPLPADADPRLARVRWMLEELRLSLFAQQLGAAGPVSLQRIARALAD</sequence>
<feature type="compositionally biased region" description="Gly residues" evidence="1">
    <location>
        <begin position="118"/>
        <end position="132"/>
    </location>
</feature>
<evidence type="ECO:0000313" key="3">
    <source>
        <dbReference type="EMBL" id="BDZ44743.1"/>
    </source>
</evidence>
<dbReference type="InterPro" id="IPR024590">
    <property type="entry name" value="HrpA_C"/>
</dbReference>
<gene>
    <name evidence="3" type="ORF">GCM10025866_06520</name>
</gene>
<feature type="region of interest" description="Disordered" evidence="1">
    <location>
        <begin position="102"/>
        <end position="151"/>
    </location>
</feature>
<evidence type="ECO:0000313" key="4">
    <source>
        <dbReference type="Proteomes" id="UP001321498"/>
    </source>
</evidence>
<keyword evidence="4" id="KW-1185">Reference proteome</keyword>
<name>A0ABM8G981_9MICO</name>
<protein>
    <recommendedName>
        <fullName evidence="2">RNA helicase HrpA C-terminal domain-containing protein</fullName>
    </recommendedName>
</protein>
<evidence type="ECO:0000256" key="1">
    <source>
        <dbReference type="SAM" id="MobiDB-lite"/>
    </source>
</evidence>
<feature type="domain" description="RNA helicase HrpA C-terminal" evidence="2">
    <location>
        <begin position="2"/>
        <end position="431"/>
    </location>
</feature>
<dbReference type="EMBL" id="AP027731">
    <property type="protein sequence ID" value="BDZ44743.1"/>
    <property type="molecule type" value="Genomic_DNA"/>
</dbReference>
<dbReference type="Proteomes" id="UP001321498">
    <property type="component" value="Chromosome"/>
</dbReference>
<proteinExistence type="predicted"/>